<dbReference type="SUPFAM" id="SSF56219">
    <property type="entry name" value="DNase I-like"/>
    <property type="match status" value="1"/>
</dbReference>
<dbReference type="Proteomes" id="UP000796880">
    <property type="component" value="Unassembled WGS sequence"/>
</dbReference>
<dbReference type="OrthoDB" id="1194645at2759"/>
<evidence type="ECO:0000313" key="2">
    <source>
        <dbReference type="Proteomes" id="UP000796880"/>
    </source>
</evidence>
<protein>
    <recommendedName>
        <fullName evidence="3">Endonuclease/exonuclease/phosphatase domain-containing protein</fullName>
    </recommendedName>
</protein>
<comment type="caution">
    <text evidence="1">The sequence shown here is derived from an EMBL/GenBank/DDBJ whole genome shotgun (WGS) entry which is preliminary data.</text>
</comment>
<dbReference type="AlphaFoldDB" id="A0A8K0E104"/>
<proteinExistence type="predicted"/>
<accession>A0A8K0E104</accession>
<organism evidence="1 2">
    <name type="scientific">Rhamnella rubrinervis</name>
    <dbReference type="NCBI Taxonomy" id="2594499"/>
    <lineage>
        <taxon>Eukaryota</taxon>
        <taxon>Viridiplantae</taxon>
        <taxon>Streptophyta</taxon>
        <taxon>Embryophyta</taxon>
        <taxon>Tracheophyta</taxon>
        <taxon>Spermatophyta</taxon>
        <taxon>Magnoliopsida</taxon>
        <taxon>eudicotyledons</taxon>
        <taxon>Gunneridae</taxon>
        <taxon>Pentapetalae</taxon>
        <taxon>rosids</taxon>
        <taxon>fabids</taxon>
        <taxon>Rosales</taxon>
        <taxon>Rhamnaceae</taxon>
        <taxon>rhamnoid group</taxon>
        <taxon>Rhamneae</taxon>
        <taxon>Rhamnella</taxon>
    </lineage>
</organism>
<sequence>MMATEGGRWAPLGGRWLPKGDSEVNKRGLDLDESSTTFSEGRAIKENENNVYQRVMTLKQVINRGLERRRGAGNFRVLRVLRILITRYNPSCVFLMETKSGKARMKKLGGHLGFQKVEIVEARGSAGGLAFFWKENCKIDPIWSTDRMICLKASDIDGSKECYMFSCHCTPYYREKQVFWDSLEGIIADLDIPNLLFGDLNEVTEESEK</sequence>
<dbReference type="Gene3D" id="3.60.10.10">
    <property type="entry name" value="Endonuclease/exonuclease/phosphatase"/>
    <property type="match status" value="1"/>
</dbReference>
<dbReference type="InterPro" id="IPR036691">
    <property type="entry name" value="Endo/exonu/phosph_ase_sf"/>
</dbReference>
<evidence type="ECO:0008006" key="3">
    <source>
        <dbReference type="Google" id="ProtNLM"/>
    </source>
</evidence>
<dbReference type="PANTHER" id="PTHR35218">
    <property type="entry name" value="RNASE H DOMAIN-CONTAINING PROTEIN"/>
    <property type="match status" value="1"/>
</dbReference>
<evidence type="ECO:0000313" key="1">
    <source>
        <dbReference type="EMBL" id="KAF3437430.1"/>
    </source>
</evidence>
<dbReference type="PANTHER" id="PTHR35218:SF9">
    <property type="entry name" value="ENDONUCLEASE_EXONUCLEASE_PHOSPHATASE DOMAIN-CONTAINING PROTEIN"/>
    <property type="match status" value="1"/>
</dbReference>
<keyword evidence="2" id="KW-1185">Reference proteome</keyword>
<reference evidence="1" key="1">
    <citation type="submission" date="2020-03" db="EMBL/GenBank/DDBJ databases">
        <title>A high-quality chromosome-level genome assembly of a woody plant with both climbing and erect habits, Rhamnella rubrinervis.</title>
        <authorList>
            <person name="Lu Z."/>
            <person name="Yang Y."/>
            <person name="Zhu X."/>
            <person name="Sun Y."/>
        </authorList>
    </citation>
    <scope>NUCLEOTIDE SEQUENCE</scope>
    <source>
        <strain evidence="1">BYM</strain>
        <tissue evidence="1">Leaf</tissue>
    </source>
</reference>
<name>A0A8K0E104_9ROSA</name>
<dbReference type="EMBL" id="VOIH02000009">
    <property type="protein sequence ID" value="KAF3437430.1"/>
    <property type="molecule type" value="Genomic_DNA"/>
</dbReference>
<gene>
    <name evidence="1" type="ORF">FNV43_RR20183</name>
</gene>